<dbReference type="Gene3D" id="1.10.630.10">
    <property type="entry name" value="Cytochrome P450"/>
    <property type="match status" value="1"/>
</dbReference>
<accession>A0ABN7AR31</accession>
<keyword evidence="8" id="KW-0492">Microsome</keyword>
<reference evidence="14 15" key="1">
    <citation type="submission" date="2023-09" db="EMBL/GenBank/DDBJ databases">
        <title>Nesidiocoris tenuis whole genome shotgun sequence.</title>
        <authorList>
            <person name="Shibata T."/>
            <person name="Shimoda M."/>
            <person name="Kobayashi T."/>
            <person name="Uehara T."/>
        </authorList>
    </citation>
    <scope>NUCLEOTIDE SEQUENCE [LARGE SCALE GENOMIC DNA]</scope>
    <source>
        <strain evidence="14 15">Japan</strain>
    </source>
</reference>
<dbReference type="InterPro" id="IPR017972">
    <property type="entry name" value="Cyt_P450_CS"/>
</dbReference>
<evidence type="ECO:0000313" key="14">
    <source>
        <dbReference type="EMBL" id="BES94661.1"/>
    </source>
</evidence>
<dbReference type="EMBL" id="AP028913">
    <property type="protein sequence ID" value="BES94661.1"/>
    <property type="molecule type" value="Genomic_DNA"/>
</dbReference>
<dbReference type="InterPro" id="IPR001128">
    <property type="entry name" value="Cyt_P450"/>
</dbReference>
<evidence type="ECO:0000256" key="8">
    <source>
        <dbReference type="ARBA" id="ARBA00022848"/>
    </source>
</evidence>
<name>A0ABN7AR31_9HEMI</name>
<protein>
    <submittedName>
        <fullName evidence="14">Cytochrome P450</fullName>
    </submittedName>
</protein>
<evidence type="ECO:0000256" key="11">
    <source>
        <dbReference type="ARBA" id="ARBA00023033"/>
    </source>
</evidence>
<comment type="cofactor">
    <cofactor evidence="1">
        <name>heme</name>
        <dbReference type="ChEBI" id="CHEBI:30413"/>
    </cofactor>
</comment>
<dbReference type="SUPFAM" id="SSF48264">
    <property type="entry name" value="Cytochrome P450"/>
    <property type="match status" value="1"/>
</dbReference>
<dbReference type="CDD" id="cd11056">
    <property type="entry name" value="CYP6-like"/>
    <property type="match status" value="1"/>
</dbReference>
<dbReference type="InterPro" id="IPR050476">
    <property type="entry name" value="Insect_CytP450_Detox"/>
</dbReference>
<dbReference type="Proteomes" id="UP001307889">
    <property type="component" value="Chromosome 5"/>
</dbReference>
<dbReference type="Pfam" id="PF00067">
    <property type="entry name" value="p450"/>
    <property type="match status" value="1"/>
</dbReference>
<evidence type="ECO:0000256" key="7">
    <source>
        <dbReference type="ARBA" id="ARBA00022824"/>
    </source>
</evidence>
<dbReference type="PRINTS" id="PR00385">
    <property type="entry name" value="P450"/>
</dbReference>
<evidence type="ECO:0000256" key="12">
    <source>
        <dbReference type="ARBA" id="ARBA00023136"/>
    </source>
</evidence>
<keyword evidence="10 13" id="KW-0408">Iron</keyword>
<evidence type="ECO:0000256" key="5">
    <source>
        <dbReference type="ARBA" id="ARBA00022617"/>
    </source>
</evidence>
<evidence type="ECO:0000313" key="15">
    <source>
        <dbReference type="Proteomes" id="UP001307889"/>
    </source>
</evidence>
<dbReference type="InterPro" id="IPR036396">
    <property type="entry name" value="Cyt_P450_sf"/>
</dbReference>
<dbReference type="PANTHER" id="PTHR24292">
    <property type="entry name" value="CYTOCHROME P450"/>
    <property type="match status" value="1"/>
</dbReference>
<organism evidence="14 15">
    <name type="scientific">Nesidiocoris tenuis</name>
    <dbReference type="NCBI Taxonomy" id="355587"/>
    <lineage>
        <taxon>Eukaryota</taxon>
        <taxon>Metazoa</taxon>
        <taxon>Ecdysozoa</taxon>
        <taxon>Arthropoda</taxon>
        <taxon>Hexapoda</taxon>
        <taxon>Insecta</taxon>
        <taxon>Pterygota</taxon>
        <taxon>Neoptera</taxon>
        <taxon>Paraneoptera</taxon>
        <taxon>Hemiptera</taxon>
        <taxon>Heteroptera</taxon>
        <taxon>Panheteroptera</taxon>
        <taxon>Cimicomorpha</taxon>
        <taxon>Miridae</taxon>
        <taxon>Dicyphina</taxon>
        <taxon>Nesidiocoris</taxon>
    </lineage>
</organism>
<dbReference type="InterPro" id="IPR002401">
    <property type="entry name" value="Cyt_P450_E_grp-I"/>
</dbReference>
<evidence type="ECO:0000256" key="9">
    <source>
        <dbReference type="ARBA" id="ARBA00023002"/>
    </source>
</evidence>
<evidence type="ECO:0000256" key="2">
    <source>
        <dbReference type="ARBA" id="ARBA00004174"/>
    </source>
</evidence>
<keyword evidence="9 13" id="KW-0560">Oxidoreductase</keyword>
<dbReference type="PRINTS" id="PR00463">
    <property type="entry name" value="EP450I"/>
</dbReference>
<evidence type="ECO:0000256" key="3">
    <source>
        <dbReference type="ARBA" id="ARBA00004406"/>
    </source>
</evidence>
<evidence type="ECO:0000256" key="1">
    <source>
        <dbReference type="ARBA" id="ARBA00001971"/>
    </source>
</evidence>
<gene>
    <name evidence="14" type="ORF">NTJ_07470</name>
</gene>
<evidence type="ECO:0000256" key="6">
    <source>
        <dbReference type="ARBA" id="ARBA00022723"/>
    </source>
</evidence>
<evidence type="ECO:0000256" key="10">
    <source>
        <dbReference type="ARBA" id="ARBA00023004"/>
    </source>
</evidence>
<evidence type="ECO:0000256" key="4">
    <source>
        <dbReference type="ARBA" id="ARBA00010617"/>
    </source>
</evidence>
<keyword evidence="12" id="KW-0472">Membrane</keyword>
<comment type="similarity">
    <text evidence="4 13">Belongs to the cytochrome P450 family.</text>
</comment>
<keyword evidence="5 13" id="KW-0349">Heme</keyword>
<keyword evidence="11 13" id="KW-0503">Monooxygenase</keyword>
<dbReference type="PANTHER" id="PTHR24292:SF54">
    <property type="entry name" value="CYP9F3-RELATED"/>
    <property type="match status" value="1"/>
</dbReference>
<comment type="subcellular location">
    <subcellularLocation>
        <location evidence="3">Endoplasmic reticulum membrane</location>
        <topology evidence="3">Peripheral membrane protein</topology>
    </subcellularLocation>
    <subcellularLocation>
        <location evidence="2">Microsome membrane</location>
        <topology evidence="2">Peripheral membrane protein</topology>
    </subcellularLocation>
</comment>
<evidence type="ECO:0000256" key="13">
    <source>
        <dbReference type="RuleBase" id="RU000461"/>
    </source>
</evidence>
<keyword evidence="7" id="KW-0256">Endoplasmic reticulum</keyword>
<sequence>MYLWLFACALTLIWWFWRPLYWTGSGLKYVTPYPVVGSCLKLITSGNSAFTEYLYNLYPEEKIFGIHFFWRPTLIIRDFDTITDVMVRDFDHFTSNTLPSNQEYDMTGGNLLFLHGMQWKEMRNKISPFFTPAKVKAMLASVDVSMPKAVDVLENSLKTDEPLDVGNLLTQITVDVITQACFGIESDSFEENSKFRPLATIFFSPMAYFMLTIKQTSRTLFKYLRLQSFDLESSLFVKKITRDLVEHRRKNNARGNDFVQGIIEIMDQEQLKKNSADGKIQYFPDGTRKPKYDFDELFLQALIVFIGGVETTATTMTWLFYELAHNQDIQDACREEILDVVRKTGRPVGLESQNEIPTVTGAINEALRLHPAFPFNGRVCTKTYKFRNVDLTIEPGQSVLFPLAPLQKDPNFFSDPNTFDPQRWRHEKPSMITAFGLGPRQCLGKSFSMQEMILVVARLLQNYKFTLHPNTPIPPPVHKTKLASSPEKPIMFNISRVEK</sequence>
<keyword evidence="6 13" id="KW-0479">Metal-binding</keyword>
<dbReference type="PROSITE" id="PS00086">
    <property type="entry name" value="CYTOCHROME_P450"/>
    <property type="match status" value="1"/>
</dbReference>
<keyword evidence="15" id="KW-1185">Reference proteome</keyword>
<proteinExistence type="inferred from homology"/>